<gene>
    <name evidence="2" type="ORF">M0M42_00270</name>
</gene>
<feature type="region of interest" description="Disordered" evidence="1">
    <location>
        <begin position="51"/>
        <end position="71"/>
    </location>
</feature>
<sequence length="71" mass="7724">MSTSDFLPLGIDISKKKIDCALMLGAKFKNKVFANTPDGLAGLCAWNDRARSHRPAARRSQQAKPSAHSPE</sequence>
<proteinExistence type="predicted"/>
<dbReference type="Proteomes" id="UP000831189">
    <property type="component" value="Chromosome"/>
</dbReference>
<evidence type="ECO:0000313" key="3">
    <source>
        <dbReference type="Proteomes" id="UP000831189"/>
    </source>
</evidence>
<reference evidence="2 3" key="1">
    <citation type="submission" date="2022-04" db="EMBL/GenBank/DDBJ databases">
        <title>Pseudomonas knackmussii B09-2.</title>
        <authorList>
            <person name="Deng Y."/>
        </authorList>
    </citation>
    <scope>NUCLEOTIDE SEQUENCE [LARGE SCALE GENOMIC DNA]</scope>
    <source>
        <strain evidence="2 3">B09-2</strain>
    </source>
</reference>
<dbReference type="EMBL" id="CP096208">
    <property type="protein sequence ID" value="UPQ82888.1"/>
    <property type="molecule type" value="Genomic_DNA"/>
</dbReference>
<keyword evidence="3" id="KW-1185">Reference proteome</keyword>
<protein>
    <submittedName>
        <fullName evidence="2">IS110 family transposase</fullName>
    </submittedName>
</protein>
<accession>A0ABY4KT55</accession>
<name>A0ABY4KT55_9PSED</name>
<evidence type="ECO:0000256" key="1">
    <source>
        <dbReference type="SAM" id="MobiDB-lite"/>
    </source>
</evidence>
<evidence type="ECO:0000313" key="2">
    <source>
        <dbReference type="EMBL" id="UPQ82888.1"/>
    </source>
</evidence>
<organism evidence="2 3">
    <name type="scientific">Pseudomonas knackmussii</name>
    <dbReference type="NCBI Taxonomy" id="65741"/>
    <lineage>
        <taxon>Bacteria</taxon>
        <taxon>Pseudomonadati</taxon>
        <taxon>Pseudomonadota</taxon>
        <taxon>Gammaproteobacteria</taxon>
        <taxon>Pseudomonadales</taxon>
        <taxon>Pseudomonadaceae</taxon>
        <taxon>Pseudomonas</taxon>
    </lineage>
</organism>